<dbReference type="Pfam" id="PF07394">
    <property type="entry name" value="DUF1501"/>
    <property type="match status" value="1"/>
</dbReference>
<sequence length="441" mass="48108">MLSLMNRTLQDCERVSRRGLLQLGALSGLGLSLPGFLAARSARAAAGHHGPDRNCILIWTRGGTSHHDTFDPKPQAPVSVRGEFGVIDTAVPGVQFTDIVPNMARELNRFALLRSWNPQNGSHGVADQYVMSGRKFNAALHYPTYGSVVSWNKGFKSALPPFVQLGTQIDPRFGGGAAGILGLEHNPFTITADPNSKNFTVRDISFPSGVDHSRIDRRKRMLTAIDELQQQADVQPAAFDALDEHFKAALNMITAPETKRAFEIDSEEDSLRDAYGRNTFGQNALMARRLIESGVRFVTITDGGWDTHQNNFKSLKNNRLPPVDQAIPALLEDLEDRGLLESTLVVWLTDFGRTPKINSASGRDHWASAGFAIMAGAGVPGGAVLGATDDEGGKPVRDEYTTPDIAVTIYEKLGMPADLMAHAPDGRPVRLIEGHPIREWM</sequence>
<dbReference type="InterPro" id="IPR017850">
    <property type="entry name" value="Alkaline_phosphatase_core_sf"/>
</dbReference>
<dbReference type="InterPro" id="IPR010869">
    <property type="entry name" value="DUF1501"/>
</dbReference>
<gene>
    <name evidence="1" type="ORF">Mal4_38020</name>
</gene>
<dbReference type="PANTHER" id="PTHR43737:SF1">
    <property type="entry name" value="DUF1501 DOMAIN-CONTAINING PROTEIN"/>
    <property type="match status" value="1"/>
</dbReference>
<dbReference type="KEGG" id="mri:Mal4_38020"/>
<dbReference type="PROSITE" id="PS51318">
    <property type="entry name" value="TAT"/>
    <property type="match status" value="1"/>
</dbReference>
<dbReference type="Gene3D" id="3.40.720.10">
    <property type="entry name" value="Alkaline Phosphatase, subunit A"/>
    <property type="match status" value="1"/>
</dbReference>
<dbReference type="PANTHER" id="PTHR43737">
    <property type="entry name" value="BLL7424 PROTEIN"/>
    <property type="match status" value="1"/>
</dbReference>
<organism evidence="1 2">
    <name type="scientific">Maioricimonas rarisocia</name>
    <dbReference type="NCBI Taxonomy" id="2528026"/>
    <lineage>
        <taxon>Bacteria</taxon>
        <taxon>Pseudomonadati</taxon>
        <taxon>Planctomycetota</taxon>
        <taxon>Planctomycetia</taxon>
        <taxon>Planctomycetales</taxon>
        <taxon>Planctomycetaceae</taxon>
        <taxon>Maioricimonas</taxon>
    </lineage>
</organism>
<dbReference type="AlphaFoldDB" id="A0A517ZAE4"/>
<dbReference type="EMBL" id="CP036275">
    <property type="protein sequence ID" value="QDU39457.1"/>
    <property type="molecule type" value="Genomic_DNA"/>
</dbReference>
<protein>
    <recommendedName>
        <fullName evidence="3">Sulfatase</fullName>
    </recommendedName>
</protein>
<keyword evidence="2" id="KW-1185">Reference proteome</keyword>
<dbReference type="InterPro" id="IPR006311">
    <property type="entry name" value="TAT_signal"/>
</dbReference>
<evidence type="ECO:0000313" key="2">
    <source>
        <dbReference type="Proteomes" id="UP000320496"/>
    </source>
</evidence>
<dbReference type="SUPFAM" id="SSF53649">
    <property type="entry name" value="Alkaline phosphatase-like"/>
    <property type="match status" value="1"/>
</dbReference>
<name>A0A517ZAE4_9PLAN</name>
<reference evidence="1 2" key="1">
    <citation type="submission" date="2019-02" db="EMBL/GenBank/DDBJ databases">
        <title>Deep-cultivation of Planctomycetes and their phenomic and genomic characterization uncovers novel biology.</title>
        <authorList>
            <person name="Wiegand S."/>
            <person name="Jogler M."/>
            <person name="Boedeker C."/>
            <person name="Pinto D."/>
            <person name="Vollmers J."/>
            <person name="Rivas-Marin E."/>
            <person name="Kohn T."/>
            <person name="Peeters S.H."/>
            <person name="Heuer A."/>
            <person name="Rast P."/>
            <person name="Oberbeckmann S."/>
            <person name="Bunk B."/>
            <person name="Jeske O."/>
            <person name="Meyerdierks A."/>
            <person name="Storesund J.E."/>
            <person name="Kallscheuer N."/>
            <person name="Luecker S."/>
            <person name="Lage O.M."/>
            <person name="Pohl T."/>
            <person name="Merkel B.J."/>
            <person name="Hornburger P."/>
            <person name="Mueller R.-W."/>
            <person name="Bruemmer F."/>
            <person name="Labrenz M."/>
            <person name="Spormann A.M."/>
            <person name="Op den Camp H."/>
            <person name="Overmann J."/>
            <person name="Amann R."/>
            <person name="Jetten M.S.M."/>
            <person name="Mascher T."/>
            <person name="Medema M.H."/>
            <person name="Devos D.P."/>
            <person name="Kaster A.-K."/>
            <person name="Ovreas L."/>
            <person name="Rohde M."/>
            <person name="Galperin M.Y."/>
            <person name="Jogler C."/>
        </authorList>
    </citation>
    <scope>NUCLEOTIDE SEQUENCE [LARGE SCALE GENOMIC DNA]</scope>
    <source>
        <strain evidence="1 2">Mal4</strain>
    </source>
</reference>
<dbReference type="Proteomes" id="UP000320496">
    <property type="component" value="Chromosome"/>
</dbReference>
<evidence type="ECO:0008006" key="3">
    <source>
        <dbReference type="Google" id="ProtNLM"/>
    </source>
</evidence>
<proteinExistence type="predicted"/>
<dbReference type="RefSeq" id="WP_145370638.1">
    <property type="nucleotide sequence ID" value="NZ_CP036275.1"/>
</dbReference>
<accession>A0A517ZAE4</accession>
<dbReference type="OrthoDB" id="127333at2"/>
<evidence type="ECO:0000313" key="1">
    <source>
        <dbReference type="EMBL" id="QDU39457.1"/>
    </source>
</evidence>